<comment type="caution">
    <text evidence="7">The sequence shown here is derived from an EMBL/GenBank/DDBJ whole genome shotgun (WGS) entry which is preliminary data.</text>
</comment>
<evidence type="ECO:0000256" key="4">
    <source>
        <dbReference type="ARBA" id="ARBA00023316"/>
    </source>
</evidence>
<reference evidence="7 8" key="1">
    <citation type="submission" date="2018-10" db="EMBL/GenBank/DDBJ databases">
        <title>Sequencing the genomes of 1000 actinobacteria strains.</title>
        <authorList>
            <person name="Klenk H.-P."/>
        </authorList>
    </citation>
    <scope>NUCLEOTIDE SEQUENCE [LARGE SCALE GENOMIC DNA]</scope>
    <source>
        <strain evidence="7 8">DSM 45175</strain>
    </source>
</reference>
<dbReference type="PANTHER" id="PTHR30417">
    <property type="entry name" value="N-ACETYLMURAMOYL-L-ALANINE AMIDASE AMID"/>
    <property type="match status" value="1"/>
</dbReference>
<evidence type="ECO:0000256" key="1">
    <source>
        <dbReference type="ARBA" id="ARBA00001561"/>
    </source>
</evidence>
<organism evidence="7 8">
    <name type="scientific">Micromonospora pisi</name>
    <dbReference type="NCBI Taxonomy" id="589240"/>
    <lineage>
        <taxon>Bacteria</taxon>
        <taxon>Bacillati</taxon>
        <taxon>Actinomycetota</taxon>
        <taxon>Actinomycetes</taxon>
        <taxon>Micromonosporales</taxon>
        <taxon>Micromonosporaceae</taxon>
        <taxon>Micromonospora</taxon>
    </lineage>
</organism>
<dbReference type="EC" id="3.5.1.28" evidence="2"/>
<dbReference type="GO" id="GO:0009253">
    <property type="term" value="P:peptidoglycan catabolic process"/>
    <property type="evidence" value="ECO:0007669"/>
    <property type="project" value="InterPro"/>
</dbReference>
<keyword evidence="8" id="KW-1185">Reference proteome</keyword>
<gene>
    <name evidence="7" type="ORF">BDK92_7240</name>
</gene>
<comment type="catalytic activity">
    <reaction evidence="1">
        <text>Hydrolyzes the link between N-acetylmuramoyl residues and L-amino acid residues in certain cell-wall glycopeptides.</text>
        <dbReference type="EC" id="3.5.1.28"/>
    </reaction>
</comment>
<name>A0A495JUU2_9ACTN</name>
<dbReference type="PANTHER" id="PTHR30417:SF1">
    <property type="entry name" value="N-ACETYLMURAMOYL-L-ALANINE AMIDASE AMID"/>
    <property type="match status" value="1"/>
</dbReference>
<dbReference type="RefSeq" id="WP_121160708.1">
    <property type="nucleotide sequence ID" value="NZ_RBKT01000001.1"/>
</dbReference>
<dbReference type="CDD" id="cd06583">
    <property type="entry name" value="PGRP"/>
    <property type="match status" value="1"/>
</dbReference>
<accession>A0A495JUU2</accession>
<dbReference type="EMBL" id="RBKT01000001">
    <property type="protein sequence ID" value="RKR92760.1"/>
    <property type="molecule type" value="Genomic_DNA"/>
</dbReference>
<evidence type="ECO:0000256" key="5">
    <source>
        <dbReference type="SAM" id="MobiDB-lite"/>
    </source>
</evidence>
<evidence type="ECO:0000256" key="3">
    <source>
        <dbReference type="ARBA" id="ARBA00022801"/>
    </source>
</evidence>
<dbReference type="OrthoDB" id="66275at2"/>
<dbReference type="GO" id="GO:0009254">
    <property type="term" value="P:peptidoglycan turnover"/>
    <property type="evidence" value="ECO:0007669"/>
    <property type="project" value="TreeGrafter"/>
</dbReference>
<protein>
    <recommendedName>
        <fullName evidence="2">N-acetylmuramoyl-L-alanine amidase</fullName>
        <ecNumber evidence="2">3.5.1.28</ecNumber>
    </recommendedName>
</protein>
<dbReference type="SMART" id="SM00644">
    <property type="entry name" value="Ami_2"/>
    <property type="match status" value="1"/>
</dbReference>
<dbReference type="InterPro" id="IPR002502">
    <property type="entry name" value="Amidase_domain"/>
</dbReference>
<keyword evidence="3" id="KW-0378">Hydrolase</keyword>
<evidence type="ECO:0000313" key="8">
    <source>
        <dbReference type="Proteomes" id="UP000277671"/>
    </source>
</evidence>
<proteinExistence type="predicted"/>
<dbReference type="GO" id="GO:0008745">
    <property type="term" value="F:N-acetylmuramoyl-L-alanine amidase activity"/>
    <property type="evidence" value="ECO:0007669"/>
    <property type="project" value="UniProtKB-EC"/>
</dbReference>
<dbReference type="SUPFAM" id="SSF55846">
    <property type="entry name" value="N-acetylmuramoyl-L-alanine amidase-like"/>
    <property type="match status" value="1"/>
</dbReference>
<sequence length="307" mass="33011">MGRWTDLAQWRGATVNSGDGDGKTGEAADRLAEHRGVIIHIAEGYFEGTISWQKNPSADVSSHFVVAKDGRIAQVVDTAERAWTQRTGNSSWLSIENEGFIPGALTPAQVTANAKILARAHREHGIPLQLANSPAGRGLGHHSMGAESGYDWGHSQCPGPAIKAQKAEILRQAVALVGDGQTTDDEEDFMAELSATEQRQVYTWLKDISYLLWQGAQRRDGGGRTDVREEFYKIHDKLAVIVANLGDGVDESAILARIDQQAREIRSGVVADIMARLPQQGPVDRDDLVAALTTVLGSVDGATPTGG</sequence>
<dbReference type="InterPro" id="IPR036505">
    <property type="entry name" value="Amidase/PGRP_sf"/>
</dbReference>
<keyword evidence="4" id="KW-0961">Cell wall biogenesis/degradation</keyword>
<dbReference type="Proteomes" id="UP000277671">
    <property type="component" value="Unassembled WGS sequence"/>
</dbReference>
<evidence type="ECO:0000313" key="7">
    <source>
        <dbReference type="EMBL" id="RKR92760.1"/>
    </source>
</evidence>
<feature type="region of interest" description="Disordered" evidence="5">
    <location>
        <begin position="1"/>
        <end position="26"/>
    </location>
</feature>
<feature type="domain" description="N-acetylmuramoyl-L-alanine amidase" evidence="6">
    <location>
        <begin position="20"/>
        <end position="159"/>
    </location>
</feature>
<dbReference type="Pfam" id="PF01510">
    <property type="entry name" value="Amidase_2"/>
    <property type="match status" value="1"/>
</dbReference>
<evidence type="ECO:0000256" key="2">
    <source>
        <dbReference type="ARBA" id="ARBA00011901"/>
    </source>
</evidence>
<dbReference type="Gene3D" id="3.40.80.10">
    <property type="entry name" value="Peptidoglycan recognition protein-like"/>
    <property type="match status" value="1"/>
</dbReference>
<dbReference type="InterPro" id="IPR051206">
    <property type="entry name" value="NAMLAA_amidase_2"/>
</dbReference>
<dbReference type="AlphaFoldDB" id="A0A495JUU2"/>
<evidence type="ECO:0000259" key="6">
    <source>
        <dbReference type="SMART" id="SM00644"/>
    </source>
</evidence>
<dbReference type="GO" id="GO:0071555">
    <property type="term" value="P:cell wall organization"/>
    <property type="evidence" value="ECO:0007669"/>
    <property type="project" value="UniProtKB-KW"/>
</dbReference>